<dbReference type="InterPro" id="IPR011006">
    <property type="entry name" value="CheY-like_superfamily"/>
</dbReference>
<dbReference type="KEGG" id="obg:Verru16b_01154"/>
<evidence type="ECO:0000313" key="9">
    <source>
        <dbReference type="Proteomes" id="UP000095228"/>
    </source>
</evidence>
<accession>A0A1D8AT80</accession>
<dbReference type="InterPro" id="IPR003594">
    <property type="entry name" value="HATPase_dom"/>
</dbReference>
<dbReference type="SUPFAM" id="SSF55874">
    <property type="entry name" value="ATPase domain of HSP90 chaperone/DNA topoisomerase II/histidine kinase"/>
    <property type="match status" value="1"/>
</dbReference>
<keyword evidence="9" id="KW-1185">Reference proteome</keyword>
<dbReference type="EMBL" id="CP016094">
    <property type="protein sequence ID" value="AOS44093.1"/>
    <property type="molecule type" value="Genomic_DNA"/>
</dbReference>
<dbReference type="PROSITE" id="PS50110">
    <property type="entry name" value="RESPONSE_REGULATORY"/>
    <property type="match status" value="1"/>
</dbReference>
<keyword evidence="3 4" id="KW-0597">Phosphoprotein</keyword>
<dbReference type="SMART" id="SM00448">
    <property type="entry name" value="REC"/>
    <property type="match status" value="1"/>
</dbReference>
<feature type="domain" description="Histidine kinase" evidence="6">
    <location>
        <begin position="794"/>
        <end position="1010"/>
    </location>
</feature>
<feature type="region of interest" description="Disordered" evidence="5">
    <location>
        <begin position="1013"/>
        <end position="1033"/>
    </location>
</feature>
<evidence type="ECO:0000313" key="8">
    <source>
        <dbReference type="EMBL" id="AOS44093.1"/>
    </source>
</evidence>
<evidence type="ECO:0000256" key="5">
    <source>
        <dbReference type="SAM" id="MobiDB-lite"/>
    </source>
</evidence>
<dbReference type="Gene3D" id="3.30.565.10">
    <property type="entry name" value="Histidine kinase-like ATPase, C-terminal domain"/>
    <property type="match status" value="1"/>
</dbReference>
<feature type="domain" description="Response regulatory" evidence="7">
    <location>
        <begin position="1038"/>
        <end position="1158"/>
    </location>
</feature>
<dbReference type="Gene3D" id="3.40.50.2300">
    <property type="match status" value="1"/>
</dbReference>
<name>A0A1D8AT80_9BACT</name>
<evidence type="ECO:0000256" key="2">
    <source>
        <dbReference type="ARBA" id="ARBA00012438"/>
    </source>
</evidence>
<dbReference type="Proteomes" id="UP000095228">
    <property type="component" value="Chromosome"/>
</dbReference>
<dbReference type="SUPFAM" id="SSF47384">
    <property type="entry name" value="Homodimeric domain of signal transducing histidine kinase"/>
    <property type="match status" value="1"/>
</dbReference>
<dbReference type="PRINTS" id="PR00344">
    <property type="entry name" value="BCTRLSENSOR"/>
</dbReference>
<dbReference type="InterPro" id="IPR001789">
    <property type="entry name" value="Sig_transdc_resp-reg_receiver"/>
</dbReference>
<dbReference type="InterPro" id="IPR036890">
    <property type="entry name" value="HATPase_C_sf"/>
</dbReference>
<dbReference type="Gene3D" id="1.10.287.130">
    <property type="match status" value="1"/>
</dbReference>
<dbReference type="OrthoDB" id="177161at2"/>
<evidence type="ECO:0000259" key="6">
    <source>
        <dbReference type="PROSITE" id="PS50109"/>
    </source>
</evidence>
<reference evidence="8 9" key="1">
    <citation type="submission" date="2016-06" db="EMBL/GenBank/DDBJ databases">
        <title>Three novel species with peptidoglycan cell walls form the new genus Lacunisphaera gen. nov. in the family Opitutaceae of the verrucomicrobial subdivision 4.</title>
        <authorList>
            <person name="Rast P."/>
            <person name="Gloeckner I."/>
            <person name="Jogler M."/>
            <person name="Boedeker C."/>
            <person name="Jeske O."/>
            <person name="Wiegand S."/>
            <person name="Reinhardt R."/>
            <person name="Schumann P."/>
            <person name="Rohde M."/>
            <person name="Spring S."/>
            <person name="Gloeckner F.O."/>
            <person name="Jogler C."/>
        </authorList>
    </citation>
    <scope>NUCLEOTIDE SEQUENCE [LARGE SCALE GENOMIC DNA]</scope>
    <source>
        <strain evidence="8 9">IG16b</strain>
    </source>
</reference>
<dbReference type="EC" id="2.7.13.3" evidence="2"/>
<gene>
    <name evidence="8" type="ORF">Verru16b_01154</name>
</gene>
<sequence length="1164" mass="125883">MRLILPAPCLRLLPLLLLAGGLGLTVPLRAEELPRITDPAWIWAMPTEQKARPHPLRLEGRVQYFDPSFKMMWLESNGVSTYVQLSARTPPLRTGQQVVIEGTIVPHDGLDRDRIQVTVREEHRPVTPLDLSGPINDIVNLGGRIVRLQGYVNSQQLIDDQHVLLNLLYENRLVTCWFPPDNPQRLPDLQGKMVRVTGLYSGRFDPTNTRMTIEIWAAAEAGIEVLGALPDDPRFNQTLTPIGEINRHASGTELRVRGRLEAQRQGERLVLRDSTGQVEILSQQFDRLEPGDLVDAVGRVAQTEGWILTGALYRRVVEPAVAGPSLADRSALTRIAEILAHGRAELAAGLAVDLTGMVTWSLPDPNFDILFLQDTTGGIRVRYDKAKTGVIHYGKYFNIKGVTRAGPTAPEVELQTYVDLGSMSHPRPRIITLETAQTGAADGEWVELRGFLRRTDSEGDWRWIRVTTPTGEFTGHLQSPVNFVANPGSLIRVRGVCDVIPGAPGQPSSVTLRVPFLHDITIERDAPANYYDLPRRALEDLEKIGTAGDMQRVRVTGTVVHAVPGRQLYLQEGSTGLLVLSADNQEVQPGDRIEAVGILGREGGHTVLREAVFRRTASGAAPVPEDLADVGILDPNKDFRLGRVRGTLLAVFHEPTRSRLTLQQGPMIFDVRLERPEGTPPPPLELTAELAVTGIYKVTFDDARMARGFELLARSPADIVVTRPARLWTVRRALAVAGLLGGCVLLGTAWITMLRRRVRAQTEVIRQHLEQRARHEAGVQNAARLESLGVLAGGIAHDFNNLLTVFMGNVSLMKLSPSVMATEAPRVAEIERGLLRARDLARQLLTFASGGEPLCVPVDMAALVRTAAASALRGSLVGAEQAGAVDLWPGHGDHDQLMQVVQNLVQNAREAMPGGGTVRLALANETIPSGASGGLAPGRYVRLTVSDQGPGIPAAVLPKIFDPYFTTRPGARGLGLATVYSVITRHGGRVEAASPPGSGAVLTLWLPAVPARSDPSVEAAPAPGPGAPAAATETTKPRVLFMDDEESLRVLASAVLRRMGLDPVAVPDGQSALREFKEARNAGRPFALLIMDLTIPGGMGGKETIAAVRQLDPAVPAIVSSGYSSDPVMANYQGHGFQAVVPKPFDVAALSAAVCRFIPQAKPM</sequence>
<dbReference type="PANTHER" id="PTHR43065:SF42">
    <property type="entry name" value="TWO-COMPONENT SENSOR PPRA"/>
    <property type="match status" value="1"/>
</dbReference>
<dbReference type="SUPFAM" id="SSF52172">
    <property type="entry name" value="CheY-like"/>
    <property type="match status" value="1"/>
</dbReference>
<organism evidence="8 9">
    <name type="scientific">Lacunisphaera limnophila</name>
    <dbReference type="NCBI Taxonomy" id="1838286"/>
    <lineage>
        <taxon>Bacteria</taxon>
        <taxon>Pseudomonadati</taxon>
        <taxon>Verrucomicrobiota</taxon>
        <taxon>Opitutia</taxon>
        <taxon>Opitutales</taxon>
        <taxon>Opitutaceae</taxon>
        <taxon>Lacunisphaera</taxon>
    </lineage>
</organism>
<dbReference type="CDD" id="cd00082">
    <property type="entry name" value="HisKA"/>
    <property type="match status" value="1"/>
</dbReference>
<dbReference type="STRING" id="1838286.Verru16b_01154"/>
<dbReference type="InterPro" id="IPR004358">
    <property type="entry name" value="Sig_transdc_His_kin-like_C"/>
</dbReference>
<dbReference type="PROSITE" id="PS50109">
    <property type="entry name" value="HIS_KIN"/>
    <property type="match status" value="1"/>
</dbReference>
<dbReference type="AlphaFoldDB" id="A0A1D8AT80"/>
<comment type="catalytic activity">
    <reaction evidence="1">
        <text>ATP + protein L-histidine = ADP + protein N-phospho-L-histidine.</text>
        <dbReference type="EC" id="2.7.13.3"/>
    </reaction>
</comment>
<dbReference type="GO" id="GO:0000155">
    <property type="term" value="F:phosphorelay sensor kinase activity"/>
    <property type="evidence" value="ECO:0007669"/>
    <property type="project" value="InterPro"/>
</dbReference>
<protein>
    <recommendedName>
        <fullName evidence="2">histidine kinase</fullName>
        <ecNumber evidence="2">2.7.13.3</ecNumber>
    </recommendedName>
</protein>
<dbReference type="SMART" id="SM00387">
    <property type="entry name" value="HATPase_c"/>
    <property type="match status" value="1"/>
</dbReference>
<dbReference type="InterPro" id="IPR005467">
    <property type="entry name" value="His_kinase_dom"/>
</dbReference>
<dbReference type="PANTHER" id="PTHR43065">
    <property type="entry name" value="SENSOR HISTIDINE KINASE"/>
    <property type="match status" value="1"/>
</dbReference>
<dbReference type="InterPro" id="IPR003661">
    <property type="entry name" value="HisK_dim/P_dom"/>
</dbReference>
<feature type="modified residue" description="4-aspartylphosphate" evidence="4">
    <location>
        <position position="1092"/>
    </location>
</feature>
<dbReference type="RefSeq" id="WP_069961385.1">
    <property type="nucleotide sequence ID" value="NZ_CP016094.1"/>
</dbReference>
<dbReference type="CDD" id="cd00075">
    <property type="entry name" value="HATPase"/>
    <property type="match status" value="1"/>
</dbReference>
<evidence type="ECO:0000256" key="3">
    <source>
        <dbReference type="ARBA" id="ARBA00022553"/>
    </source>
</evidence>
<evidence type="ECO:0000256" key="1">
    <source>
        <dbReference type="ARBA" id="ARBA00000085"/>
    </source>
</evidence>
<dbReference type="Pfam" id="PF00072">
    <property type="entry name" value="Response_reg"/>
    <property type="match status" value="1"/>
</dbReference>
<dbReference type="InterPro" id="IPR036097">
    <property type="entry name" value="HisK_dim/P_sf"/>
</dbReference>
<proteinExistence type="predicted"/>
<evidence type="ECO:0000256" key="4">
    <source>
        <dbReference type="PROSITE-ProRule" id="PRU00169"/>
    </source>
</evidence>
<dbReference type="Pfam" id="PF02518">
    <property type="entry name" value="HATPase_c"/>
    <property type="match status" value="1"/>
</dbReference>
<evidence type="ECO:0000259" key="7">
    <source>
        <dbReference type="PROSITE" id="PS50110"/>
    </source>
</evidence>